<reference evidence="1 2" key="1">
    <citation type="journal article" date="2005" name="Nature">
        <title>The map-based sequence of the rice genome.</title>
        <authorList>
            <consortium name="International rice genome sequencing project (IRGSP)"/>
            <person name="Matsumoto T."/>
            <person name="Wu J."/>
            <person name="Kanamori H."/>
            <person name="Katayose Y."/>
            <person name="Fujisawa M."/>
            <person name="Namiki N."/>
            <person name="Mizuno H."/>
            <person name="Yamamoto K."/>
            <person name="Antonio B.A."/>
            <person name="Baba T."/>
            <person name="Sakata K."/>
            <person name="Nagamura Y."/>
            <person name="Aoki H."/>
            <person name="Arikawa K."/>
            <person name="Arita K."/>
            <person name="Bito T."/>
            <person name="Chiden Y."/>
            <person name="Fujitsuka N."/>
            <person name="Fukunaka R."/>
            <person name="Hamada M."/>
            <person name="Harada C."/>
            <person name="Hayashi A."/>
            <person name="Hijishita S."/>
            <person name="Honda M."/>
            <person name="Hosokawa S."/>
            <person name="Ichikawa Y."/>
            <person name="Idonuma A."/>
            <person name="Iijima M."/>
            <person name="Ikeda M."/>
            <person name="Ikeno M."/>
            <person name="Ito K."/>
            <person name="Ito S."/>
            <person name="Ito T."/>
            <person name="Ito Y."/>
            <person name="Ito Y."/>
            <person name="Iwabuchi A."/>
            <person name="Kamiya K."/>
            <person name="Karasawa W."/>
            <person name="Kurita K."/>
            <person name="Katagiri S."/>
            <person name="Kikuta A."/>
            <person name="Kobayashi H."/>
            <person name="Kobayashi N."/>
            <person name="Machita K."/>
            <person name="Maehara T."/>
            <person name="Masukawa M."/>
            <person name="Mizubayashi T."/>
            <person name="Mukai Y."/>
            <person name="Nagasaki H."/>
            <person name="Nagata Y."/>
            <person name="Naito S."/>
            <person name="Nakashima M."/>
            <person name="Nakama Y."/>
            <person name="Nakamichi Y."/>
            <person name="Nakamura M."/>
            <person name="Meguro A."/>
            <person name="Negishi M."/>
            <person name="Ohta I."/>
            <person name="Ohta T."/>
            <person name="Okamoto M."/>
            <person name="Ono N."/>
            <person name="Saji S."/>
            <person name="Sakaguchi M."/>
            <person name="Sakai K."/>
            <person name="Shibata M."/>
            <person name="Shimokawa T."/>
            <person name="Song J."/>
            <person name="Takazaki Y."/>
            <person name="Terasawa K."/>
            <person name="Tsugane M."/>
            <person name="Tsuji K."/>
            <person name="Ueda S."/>
            <person name="Waki K."/>
            <person name="Yamagata H."/>
            <person name="Yamamoto M."/>
            <person name="Yamamoto S."/>
            <person name="Yamane H."/>
            <person name="Yoshiki S."/>
            <person name="Yoshihara R."/>
            <person name="Yukawa K."/>
            <person name="Zhong H."/>
            <person name="Yano M."/>
            <person name="Yuan Q."/>
            <person name="Ouyang S."/>
            <person name="Liu J."/>
            <person name="Jones K.M."/>
            <person name="Gansberger K."/>
            <person name="Moffat K."/>
            <person name="Hill J."/>
            <person name="Bera J."/>
            <person name="Fadrosh D."/>
            <person name="Jin S."/>
            <person name="Johri S."/>
            <person name="Kim M."/>
            <person name="Overton L."/>
            <person name="Reardon M."/>
            <person name="Tsitrin T."/>
            <person name="Vuong H."/>
            <person name="Weaver B."/>
            <person name="Ciecko A."/>
            <person name="Tallon L."/>
            <person name="Jackson J."/>
            <person name="Pai G."/>
            <person name="Aken S.V."/>
            <person name="Utterback T."/>
            <person name="Reidmuller S."/>
            <person name="Feldblyum T."/>
            <person name="Hsiao J."/>
            <person name="Zismann V."/>
            <person name="Iobst S."/>
            <person name="de Vazeille A.R."/>
            <person name="Buell C.R."/>
            <person name="Ying K."/>
            <person name="Li Y."/>
            <person name="Lu T."/>
            <person name="Huang Y."/>
            <person name="Zhao Q."/>
            <person name="Feng Q."/>
            <person name="Zhang L."/>
            <person name="Zhu J."/>
            <person name="Weng Q."/>
            <person name="Mu J."/>
            <person name="Lu Y."/>
            <person name="Fan D."/>
            <person name="Liu Y."/>
            <person name="Guan J."/>
            <person name="Zhang Y."/>
            <person name="Yu S."/>
            <person name="Liu X."/>
            <person name="Zhang Y."/>
            <person name="Hong G."/>
            <person name="Han B."/>
            <person name="Choisne N."/>
            <person name="Demange N."/>
            <person name="Orjeda G."/>
            <person name="Samain S."/>
            <person name="Cattolico L."/>
            <person name="Pelletier E."/>
            <person name="Couloux A."/>
            <person name="Segurens B."/>
            <person name="Wincker P."/>
            <person name="D'Hont A."/>
            <person name="Scarpelli C."/>
            <person name="Weissenbach J."/>
            <person name="Salanoubat M."/>
            <person name="Quetier F."/>
            <person name="Yu Y."/>
            <person name="Kim H.R."/>
            <person name="Rambo T."/>
            <person name="Currie J."/>
            <person name="Collura K."/>
            <person name="Luo M."/>
            <person name="Yang T."/>
            <person name="Ammiraju J.S.S."/>
            <person name="Engler F."/>
            <person name="Soderlund C."/>
            <person name="Wing R.A."/>
            <person name="Palmer L.E."/>
            <person name="de la Bastide M."/>
            <person name="Spiegel L."/>
            <person name="Nascimento L."/>
            <person name="Zutavern T."/>
            <person name="O'Shaughnessy A."/>
            <person name="Dike S."/>
            <person name="Dedhia N."/>
            <person name="Preston R."/>
            <person name="Balija V."/>
            <person name="McCombie W.R."/>
            <person name="Chow T."/>
            <person name="Chen H."/>
            <person name="Chung M."/>
            <person name="Chen C."/>
            <person name="Shaw J."/>
            <person name="Wu H."/>
            <person name="Hsiao K."/>
            <person name="Chao Y."/>
            <person name="Chu M."/>
            <person name="Cheng C."/>
            <person name="Hour A."/>
            <person name="Lee P."/>
            <person name="Lin S."/>
            <person name="Lin Y."/>
            <person name="Liou J."/>
            <person name="Liu S."/>
            <person name="Hsing Y."/>
            <person name="Raghuvanshi S."/>
            <person name="Mohanty A."/>
            <person name="Bharti A.K."/>
            <person name="Gaur A."/>
            <person name="Gupta V."/>
            <person name="Kumar D."/>
            <person name="Ravi V."/>
            <person name="Vij S."/>
            <person name="Kapur A."/>
            <person name="Khurana P."/>
            <person name="Khurana P."/>
            <person name="Khurana J.P."/>
            <person name="Tyagi A.K."/>
            <person name="Gaikwad K."/>
            <person name="Singh A."/>
            <person name="Dalal V."/>
            <person name="Srivastava S."/>
            <person name="Dixit A."/>
            <person name="Pal A.K."/>
            <person name="Ghazi I.A."/>
            <person name="Yadav M."/>
            <person name="Pandit A."/>
            <person name="Bhargava A."/>
            <person name="Sureshbabu K."/>
            <person name="Batra K."/>
            <person name="Sharma T.R."/>
            <person name="Mohapatra T."/>
            <person name="Singh N.K."/>
            <person name="Messing J."/>
            <person name="Nelson A.B."/>
            <person name="Fuks G."/>
            <person name="Kavchok S."/>
            <person name="Keizer G."/>
            <person name="Linton E."/>
            <person name="Llaca V."/>
            <person name="Song R."/>
            <person name="Tanyolac B."/>
            <person name="Young S."/>
            <person name="Ho-Il K."/>
            <person name="Hahn J.H."/>
            <person name="Sangsakoo G."/>
            <person name="Vanavichit A."/>
            <person name="de Mattos Luiz.A.T."/>
            <person name="Zimmer P.D."/>
            <person name="Malone G."/>
            <person name="Dellagostin O."/>
            <person name="de Oliveira A.C."/>
            <person name="Bevan M."/>
            <person name="Bancroft I."/>
            <person name="Minx P."/>
            <person name="Cordum H."/>
            <person name="Wilson R."/>
            <person name="Cheng Z."/>
            <person name="Jin W."/>
            <person name="Jiang J."/>
            <person name="Leong S.A."/>
            <person name="Iwama H."/>
            <person name="Gojobori T."/>
            <person name="Itoh T."/>
            <person name="Niimura Y."/>
            <person name="Fujii Y."/>
            <person name="Habara T."/>
            <person name="Sakai H."/>
            <person name="Sato Y."/>
            <person name="Wilson G."/>
            <person name="Kumar K."/>
            <person name="McCouch S."/>
            <person name="Juretic N."/>
            <person name="Hoen D."/>
            <person name="Wright S."/>
            <person name="Bruskiewich R."/>
            <person name="Bureau T."/>
            <person name="Miyao A."/>
            <person name="Hirochika H."/>
            <person name="Nishikawa T."/>
            <person name="Kadowaki K."/>
            <person name="Sugiura M."/>
            <person name="Burr B."/>
            <person name="Sasaki T."/>
        </authorList>
    </citation>
    <scope>NUCLEOTIDE SEQUENCE [LARGE SCALE GENOMIC DNA]</scope>
    <source>
        <strain evidence="2">cv. Nipponbare</strain>
    </source>
</reference>
<dbReference type="EMBL" id="AP008214">
    <property type="protein sequence ID" value="BAF23254.1"/>
    <property type="molecule type" value="Genomic_DNA"/>
</dbReference>
<reference evidence="2" key="2">
    <citation type="journal article" date="2008" name="Nucleic Acids Res.">
        <title>The rice annotation project database (RAP-DB): 2008 update.</title>
        <authorList>
            <consortium name="The rice annotation project (RAP)"/>
        </authorList>
    </citation>
    <scope>GENOME REANNOTATION</scope>
    <source>
        <strain evidence="2">cv. Nipponbare</strain>
    </source>
</reference>
<evidence type="ECO:0000313" key="2">
    <source>
        <dbReference type="Proteomes" id="UP000000763"/>
    </source>
</evidence>
<accession>A0A0P0XDA4</accession>
<name>A0A0P0XDA4_ORYSJ</name>
<dbReference type="KEGG" id="dosa:Os08g0241900"/>
<sequence length="122" mass="13091">MPARASLGSSSMPTMAVSMASWFSTRDALAVRRITSSLATPWTNTSMRPLSTLSLFSVSVPVLSLQSTSMAAISSIAVIRLVMAPWSERRCEPMAMVTDSTVGMAMGMPPMSSTRRLSMPSR</sequence>
<dbReference type="Proteomes" id="UP000000763">
    <property type="component" value="Chromosome 8"/>
</dbReference>
<organism evidence="1 2">
    <name type="scientific">Oryza sativa subsp. japonica</name>
    <name type="common">Rice</name>
    <dbReference type="NCBI Taxonomy" id="39947"/>
    <lineage>
        <taxon>Eukaryota</taxon>
        <taxon>Viridiplantae</taxon>
        <taxon>Streptophyta</taxon>
        <taxon>Embryophyta</taxon>
        <taxon>Tracheophyta</taxon>
        <taxon>Spermatophyta</taxon>
        <taxon>Magnoliopsida</taxon>
        <taxon>Liliopsida</taxon>
        <taxon>Poales</taxon>
        <taxon>Poaceae</taxon>
        <taxon>BOP clade</taxon>
        <taxon>Oryzoideae</taxon>
        <taxon>Oryzeae</taxon>
        <taxon>Oryzinae</taxon>
        <taxon>Oryza</taxon>
        <taxon>Oryza sativa</taxon>
    </lineage>
</organism>
<dbReference type="OMA" id="RRCEPMA"/>
<proteinExistence type="predicted"/>
<dbReference type="AlphaFoldDB" id="A0A0P0XDA4"/>
<dbReference type="Gramene" id="Os08t0241900-01">
    <property type="protein sequence ID" value="Os08t0241900-01"/>
    <property type="gene ID" value="Os08g0241900"/>
</dbReference>
<protein>
    <submittedName>
        <fullName evidence="1">Os08g0241900 protein</fullName>
    </submittedName>
</protein>
<gene>
    <name evidence="1" type="ordered locus">Os08g0241900</name>
</gene>
<evidence type="ECO:0000313" key="1">
    <source>
        <dbReference type="EMBL" id="BAF23254.1"/>
    </source>
</evidence>